<sequence length="246" mass="26735">MDRFHDSAGVPWEGREFSDNTFANDDGSTPPALAKVLDPEVIDKAKLFGVLGEMRLLVPLLASLGESEVGAFGKKIDKSAELSVVAVATPDNQSALPVFSSVQQMQLWNPLARPVPINGRRIALAAIGEGHNRVVLDPAGRSIGLRRPFLAALAQNQSWITPHLNPVVMEVVNQACAQSSFVKEAKLFDGDPNSQLIRPELLIELSVEQGLSQESLDKVLAGFTLKIQNREFLEKVDSISYRVISA</sequence>
<gene>
    <name evidence="3" type="ORF">UFOPK1503_00775</name>
</gene>
<dbReference type="AlphaFoldDB" id="A0A6J6CB47"/>
<evidence type="ECO:0000259" key="2">
    <source>
        <dbReference type="Pfam" id="PF07179"/>
    </source>
</evidence>
<reference evidence="3" key="1">
    <citation type="submission" date="2020-05" db="EMBL/GenBank/DDBJ databases">
        <authorList>
            <person name="Chiriac C."/>
            <person name="Salcher M."/>
            <person name="Ghai R."/>
            <person name="Kavagutti S V."/>
        </authorList>
    </citation>
    <scope>NUCLEOTIDE SEQUENCE</scope>
</reference>
<feature type="region of interest" description="Disordered" evidence="1">
    <location>
        <begin position="1"/>
        <end position="29"/>
    </location>
</feature>
<name>A0A6J6CB47_9ZZZZ</name>
<dbReference type="InterPro" id="IPR009839">
    <property type="entry name" value="SseB_N"/>
</dbReference>
<dbReference type="EMBL" id="CAEZST010000011">
    <property type="protein sequence ID" value="CAB4547543.1"/>
    <property type="molecule type" value="Genomic_DNA"/>
</dbReference>
<protein>
    <submittedName>
        <fullName evidence="3">Unannotated protein</fullName>
    </submittedName>
</protein>
<evidence type="ECO:0000313" key="3">
    <source>
        <dbReference type="EMBL" id="CAB4547543.1"/>
    </source>
</evidence>
<feature type="domain" description="SseB protein N-terminal" evidence="2">
    <location>
        <begin position="43"/>
        <end position="150"/>
    </location>
</feature>
<accession>A0A6J6CB47</accession>
<proteinExistence type="predicted"/>
<dbReference type="Pfam" id="PF07179">
    <property type="entry name" value="SseB"/>
    <property type="match status" value="1"/>
</dbReference>
<evidence type="ECO:0000256" key="1">
    <source>
        <dbReference type="SAM" id="MobiDB-lite"/>
    </source>
</evidence>
<organism evidence="3">
    <name type="scientific">freshwater metagenome</name>
    <dbReference type="NCBI Taxonomy" id="449393"/>
    <lineage>
        <taxon>unclassified sequences</taxon>
        <taxon>metagenomes</taxon>
        <taxon>ecological metagenomes</taxon>
    </lineage>
</organism>